<feature type="region of interest" description="Disordered" evidence="2">
    <location>
        <begin position="1"/>
        <end position="20"/>
    </location>
</feature>
<protein>
    <recommendedName>
        <fullName evidence="3">RING-type domain-containing protein</fullName>
    </recommendedName>
</protein>
<keyword evidence="1" id="KW-0862">Zinc</keyword>
<gene>
    <name evidence="4" type="ORF">Nepgr_013984</name>
</gene>
<dbReference type="PROSITE" id="PS50089">
    <property type="entry name" value="ZF_RING_2"/>
    <property type="match status" value="1"/>
</dbReference>
<dbReference type="SMART" id="SM00184">
    <property type="entry name" value="RING"/>
    <property type="match status" value="1"/>
</dbReference>
<dbReference type="Proteomes" id="UP001279734">
    <property type="component" value="Unassembled WGS sequence"/>
</dbReference>
<dbReference type="InterPro" id="IPR051826">
    <property type="entry name" value="E3_ubiquitin-ligase_domain"/>
</dbReference>
<dbReference type="GO" id="GO:0006511">
    <property type="term" value="P:ubiquitin-dependent protein catabolic process"/>
    <property type="evidence" value="ECO:0007669"/>
    <property type="project" value="TreeGrafter"/>
</dbReference>
<accession>A0AAD3SJ38</accession>
<dbReference type="Pfam" id="PF13639">
    <property type="entry name" value="zf-RING_2"/>
    <property type="match status" value="1"/>
</dbReference>
<dbReference type="PANTHER" id="PTHR22765">
    <property type="entry name" value="RING FINGER AND PROTEASE ASSOCIATED DOMAIN-CONTAINING"/>
    <property type="match status" value="1"/>
</dbReference>
<comment type="caution">
    <text evidence="4">The sequence shown here is derived from an EMBL/GenBank/DDBJ whole genome shotgun (WGS) entry which is preliminary data.</text>
</comment>
<keyword evidence="1" id="KW-0479">Metal-binding</keyword>
<proteinExistence type="predicted"/>
<keyword evidence="1" id="KW-0863">Zinc-finger</keyword>
<organism evidence="4 5">
    <name type="scientific">Nepenthes gracilis</name>
    <name type="common">Slender pitcher plant</name>
    <dbReference type="NCBI Taxonomy" id="150966"/>
    <lineage>
        <taxon>Eukaryota</taxon>
        <taxon>Viridiplantae</taxon>
        <taxon>Streptophyta</taxon>
        <taxon>Embryophyta</taxon>
        <taxon>Tracheophyta</taxon>
        <taxon>Spermatophyta</taxon>
        <taxon>Magnoliopsida</taxon>
        <taxon>eudicotyledons</taxon>
        <taxon>Gunneridae</taxon>
        <taxon>Pentapetalae</taxon>
        <taxon>Caryophyllales</taxon>
        <taxon>Nepenthaceae</taxon>
        <taxon>Nepenthes</taxon>
    </lineage>
</organism>
<sequence>MSGGNGNLTPTPGISWLRGSPGNNLPLNFSGSDSRRSSGSSNLIAPSAGNRWTGWRHGSDFPRSSSLRVSDERIDPPQAWHFEESTIGIPINLTGFPYEPYAPTPVVIFDNRLQGASLRPVEFAARDLPPRYIGQRATQMNPISNEESKLNKEEQGKVLKMLKKEIYGPTTKMLVKRVSSHYRNIARDPSFKVVDQDIDEDVKRCAVCLDDFELRNEVTATPCRHLFHEECIVPWVKSHGQCPVCRSSFFKQT</sequence>
<dbReference type="SUPFAM" id="SSF57850">
    <property type="entry name" value="RING/U-box"/>
    <property type="match status" value="1"/>
</dbReference>
<reference evidence="4" key="1">
    <citation type="submission" date="2023-05" db="EMBL/GenBank/DDBJ databases">
        <title>Nepenthes gracilis genome sequencing.</title>
        <authorList>
            <person name="Fukushima K."/>
        </authorList>
    </citation>
    <scope>NUCLEOTIDE SEQUENCE</scope>
    <source>
        <strain evidence="4">SING2019-196</strain>
    </source>
</reference>
<keyword evidence="5" id="KW-1185">Reference proteome</keyword>
<dbReference type="GO" id="GO:0008270">
    <property type="term" value="F:zinc ion binding"/>
    <property type="evidence" value="ECO:0007669"/>
    <property type="project" value="UniProtKB-KW"/>
</dbReference>
<dbReference type="InterPro" id="IPR001841">
    <property type="entry name" value="Znf_RING"/>
</dbReference>
<evidence type="ECO:0000313" key="4">
    <source>
        <dbReference type="EMBL" id="GMH12143.1"/>
    </source>
</evidence>
<dbReference type="CDD" id="cd16454">
    <property type="entry name" value="RING-H2_PA-TM-RING"/>
    <property type="match status" value="1"/>
</dbReference>
<feature type="region of interest" description="Disordered" evidence="2">
    <location>
        <begin position="25"/>
        <end position="49"/>
    </location>
</feature>
<evidence type="ECO:0000256" key="2">
    <source>
        <dbReference type="SAM" id="MobiDB-lite"/>
    </source>
</evidence>
<evidence type="ECO:0000256" key="1">
    <source>
        <dbReference type="PROSITE-ProRule" id="PRU00175"/>
    </source>
</evidence>
<name>A0AAD3SJ38_NEPGR</name>
<dbReference type="InterPro" id="IPR013083">
    <property type="entry name" value="Znf_RING/FYVE/PHD"/>
</dbReference>
<dbReference type="Gene3D" id="3.30.40.10">
    <property type="entry name" value="Zinc/RING finger domain, C3HC4 (zinc finger)"/>
    <property type="match status" value="1"/>
</dbReference>
<dbReference type="AlphaFoldDB" id="A0AAD3SJ38"/>
<evidence type="ECO:0000313" key="5">
    <source>
        <dbReference type="Proteomes" id="UP001279734"/>
    </source>
</evidence>
<evidence type="ECO:0000259" key="3">
    <source>
        <dbReference type="PROSITE" id="PS50089"/>
    </source>
</evidence>
<dbReference type="PANTHER" id="PTHR22765:SF396">
    <property type="entry name" value="RING_U-BOX SUPERFAMILY PROTEIN"/>
    <property type="match status" value="1"/>
</dbReference>
<dbReference type="EMBL" id="BSYO01000011">
    <property type="protein sequence ID" value="GMH12143.1"/>
    <property type="molecule type" value="Genomic_DNA"/>
</dbReference>
<feature type="domain" description="RING-type" evidence="3">
    <location>
        <begin position="205"/>
        <end position="246"/>
    </location>
</feature>
<dbReference type="GO" id="GO:0061630">
    <property type="term" value="F:ubiquitin protein ligase activity"/>
    <property type="evidence" value="ECO:0007669"/>
    <property type="project" value="TreeGrafter"/>
</dbReference>